<protein>
    <submittedName>
        <fullName evidence="1">Uncharacterized protein</fullName>
    </submittedName>
</protein>
<evidence type="ECO:0000313" key="2">
    <source>
        <dbReference type="Proteomes" id="UP000799754"/>
    </source>
</evidence>
<comment type="caution">
    <text evidence="1">The sequence shown here is derived from an EMBL/GenBank/DDBJ whole genome shotgun (WGS) entry which is preliminary data.</text>
</comment>
<dbReference type="EMBL" id="MU006757">
    <property type="protein sequence ID" value="KAF2621322.1"/>
    <property type="molecule type" value="Genomic_DNA"/>
</dbReference>
<organism evidence="1 2">
    <name type="scientific">Macroventuria anomochaeta</name>
    <dbReference type="NCBI Taxonomy" id="301207"/>
    <lineage>
        <taxon>Eukaryota</taxon>
        <taxon>Fungi</taxon>
        <taxon>Dikarya</taxon>
        <taxon>Ascomycota</taxon>
        <taxon>Pezizomycotina</taxon>
        <taxon>Dothideomycetes</taxon>
        <taxon>Pleosporomycetidae</taxon>
        <taxon>Pleosporales</taxon>
        <taxon>Pleosporineae</taxon>
        <taxon>Didymellaceae</taxon>
        <taxon>Macroventuria</taxon>
    </lineage>
</organism>
<keyword evidence="2" id="KW-1185">Reference proteome</keyword>
<dbReference type="Proteomes" id="UP000799754">
    <property type="component" value="Unassembled WGS sequence"/>
</dbReference>
<evidence type="ECO:0000313" key="1">
    <source>
        <dbReference type="EMBL" id="KAF2621322.1"/>
    </source>
</evidence>
<proteinExistence type="predicted"/>
<accession>A0ACB6RK18</accession>
<gene>
    <name evidence="1" type="ORF">BU25DRAFT_240359</name>
</gene>
<sequence length="53" mass="5687">MLTGQTVCCCTSLLDCSLAFISSVLLSGLSLCFLNTSCAPLHWMSFAFVCSFI</sequence>
<reference evidence="1" key="1">
    <citation type="journal article" date="2020" name="Stud. Mycol.">
        <title>101 Dothideomycetes genomes: a test case for predicting lifestyles and emergence of pathogens.</title>
        <authorList>
            <person name="Haridas S."/>
            <person name="Albert R."/>
            <person name="Binder M."/>
            <person name="Bloem J."/>
            <person name="Labutti K."/>
            <person name="Salamov A."/>
            <person name="Andreopoulos B."/>
            <person name="Baker S."/>
            <person name="Barry K."/>
            <person name="Bills G."/>
            <person name="Bluhm B."/>
            <person name="Cannon C."/>
            <person name="Castanera R."/>
            <person name="Culley D."/>
            <person name="Daum C."/>
            <person name="Ezra D."/>
            <person name="Gonzalez J."/>
            <person name="Henrissat B."/>
            <person name="Kuo A."/>
            <person name="Liang C."/>
            <person name="Lipzen A."/>
            <person name="Lutzoni F."/>
            <person name="Magnuson J."/>
            <person name="Mondo S."/>
            <person name="Nolan M."/>
            <person name="Ohm R."/>
            <person name="Pangilinan J."/>
            <person name="Park H.-J."/>
            <person name="Ramirez L."/>
            <person name="Alfaro M."/>
            <person name="Sun H."/>
            <person name="Tritt A."/>
            <person name="Yoshinaga Y."/>
            <person name="Zwiers L.-H."/>
            <person name="Turgeon B."/>
            <person name="Goodwin S."/>
            <person name="Spatafora J."/>
            <person name="Crous P."/>
            <person name="Grigoriev I."/>
        </authorList>
    </citation>
    <scope>NUCLEOTIDE SEQUENCE</scope>
    <source>
        <strain evidence="1">CBS 525.71</strain>
    </source>
</reference>
<name>A0ACB6RK18_9PLEO</name>